<keyword evidence="7 9" id="KW-1133">Transmembrane helix</keyword>
<evidence type="ECO:0000256" key="3">
    <source>
        <dbReference type="ARBA" id="ARBA00022670"/>
    </source>
</evidence>
<dbReference type="RefSeq" id="WP_121837252.1">
    <property type="nucleotide sequence ID" value="NZ_ML014754.1"/>
</dbReference>
<accession>A0A3L8Q1C1</accession>
<comment type="catalytic activity">
    <reaction evidence="9 10">
        <text>Release of signal peptides from bacterial membrane prolipoproteins. Hydrolyzes -Xaa-Yaa-Zaa-|-(S,diacylglyceryl)Cys-, in which Xaa is hydrophobic (preferably Leu), and Yaa (Ala or Ser) and Zaa (Gly or Ala) have small, neutral side chains.</text>
        <dbReference type="EC" id="3.4.23.36"/>
    </reaction>
</comment>
<comment type="function">
    <text evidence="9 10">This protein specifically catalyzes the removal of signal peptides from prolipoproteins.</text>
</comment>
<comment type="similarity">
    <text evidence="1 9 11">Belongs to the peptidase A8 family.</text>
</comment>
<dbReference type="Pfam" id="PF01252">
    <property type="entry name" value="Peptidase_A8"/>
    <property type="match status" value="1"/>
</dbReference>
<evidence type="ECO:0000256" key="6">
    <source>
        <dbReference type="ARBA" id="ARBA00022801"/>
    </source>
</evidence>
<evidence type="ECO:0000256" key="5">
    <source>
        <dbReference type="ARBA" id="ARBA00022750"/>
    </source>
</evidence>
<feature type="transmembrane region" description="Helical" evidence="9">
    <location>
        <begin position="67"/>
        <end position="87"/>
    </location>
</feature>
<keyword evidence="4 9" id="KW-0812">Transmembrane</keyword>
<evidence type="ECO:0000256" key="4">
    <source>
        <dbReference type="ARBA" id="ARBA00022692"/>
    </source>
</evidence>
<keyword evidence="2 9" id="KW-1003">Cell membrane</keyword>
<comment type="caution">
    <text evidence="9">Lacks conserved residue(s) required for the propagation of feature annotation.</text>
</comment>
<feature type="active site" evidence="9">
    <location>
        <position position="141"/>
    </location>
</feature>
<dbReference type="HAMAP" id="MF_00161">
    <property type="entry name" value="LspA"/>
    <property type="match status" value="1"/>
</dbReference>
<evidence type="ECO:0000256" key="11">
    <source>
        <dbReference type="RuleBase" id="RU004181"/>
    </source>
</evidence>
<keyword evidence="8 9" id="KW-0472">Membrane</keyword>
<sequence length="165" mass="18876">MPTDWKQSGLKWYWIVPLVILLDQLSKQWVLANFKLYESIELLPIFNFTYVRNYGAAFSFLHDASGWQVWFFSAIAIGISVLLTFWLRKESVTQWRLNLAFTLVIGGAIGNLIDRLIHGFVVDFLDFYWGTSHFPAFNIADSAICIGAGLLILDSFVNNDSEKKS</sequence>
<keyword evidence="6 9" id="KW-0378">Hydrolase</keyword>
<keyword evidence="3 9" id="KW-0645">Protease</keyword>
<organism evidence="12 13">
    <name type="scientific">Parashewanella curva</name>
    <dbReference type="NCBI Taxonomy" id="2338552"/>
    <lineage>
        <taxon>Bacteria</taxon>
        <taxon>Pseudomonadati</taxon>
        <taxon>Pseudomonadota</taxon>
        <taxon>Gammaproteobacteria</taxon>
        <taxon>Alteromonadales</taxon>
        <taxon>Shewanellaceae</taxon>
        <taxon>Parashewanella</taxon>
    </lineage>
</organism>
<feature type="transmembrane region" description="Helical" evidence="9">
    <location>
        <begin position="137"/>
        <end position="157"/>
    </location>
</feature>
<comment type="pathway">
    <text evidence="9">Protein modification; lipoprotein biosynthesis (signal peptide cleavage).</text>
</comment>
<evidence type="ECO:0000256" key="9">
    <source>
        <dbReference type="HAMAP-Rule" id="MF_00161"/>
    </source>
</evidence>
<dbReference type="AlphaFoldDB" id="A0A3L8Q1C1"/>
<dbReference type="InterPro" id="IPR001872">
    <property type="entry name" value="Peptidase_A8"/>
</dbReference>
<dbReference type="Proteomes" id="UP000281474">
    <property type="component" value="Unassembled WGS sequence"/>
</dbReference>
<feature type="transmembrane region" description="Helical" evidence="9">
    <location>
        <begin position="99"/>
        <end position="117"/>
    </location>
</feature>
<evidence type="ECO:0000256" key="1">
    <source>
        <dbReference type="ARBA" id="ARBA00006139"/>
    </source>
</evidence>
<feature type="active site" evidence="9">
    <location>
        <position position="123"/>
    </location>
</feature>
<protein>
    <recommendedName>
        <fullName evidence="9">Lipoprotein signal peptidase</fullName>
        <ecNumber evidence="9">3.4.23.36</ecNumber>
    </recommendedName>
    <alternativeName>
        <fullName evidence="9">Prolipoprotein signal peptidase</fullName>
    </alternativeName>
    <alternativeName>
        <fullName evidence="9">Signal peptidase II</fullName>
        <shortName evidence="9">SPase II</shortName>
    </alternativeName>
</protein>
<evidence type="ECO:0000256" key="8">
    <source>
        <dbReference type="ARBA" id="ARBA00023136"/>
    </source>
</evidence>
<dbReference type="GO" id="GO:0006508">
    <property type="term" value="P:proteolysis"/>
    <property type="evidence" value="ECO:0007669"/>
    <property type="project" value="UniProtKB-KW"/>
</dbReference>
<dbReference type="UniPathway" id="UPA00665"/>
<evidence type="ECO:0000313" key="12">
    <source>
        <dbReference type="EMBL" id="RLV61431.1"/>
    </source>
</evidence>
<dbReference type="PANTHER" id="PTHR33695">
    <property type="entry name" value="LIPOPROTEIN SIGNAL PEPTIDASE"/>
    <property type="match status" value="1"/>
</dbReference>
<name>A0A3L8Q1C1_9GAMM</name>
<dbReference type="OrthoDB" id="9810259at2"/>
<evidence type="ECO:0000256" key="2">
    <source>
        <dbReference type="ARBA" id="ARBA00022475"/>
    </source>
</evidence>
<dbReference type="NCBIfam" id="TIGR00077">
    <property type="entry name" value="lspA"/>
    <property type="match status" value="1"/>
</dbReference>
<comment type="subcellular location">
    <subcellularLocation>
        <location evidence="9">Cell membrane</location>
        <topology evidence="9">Multi-pass membrane protein</topology>
    </subcellularLocation>
</comment>
<evidence type="ECO:0000256" key="7">
    <source>
        <dbReference type="ARBA" id="ARBA00022989"/>
    </source>
</evidence>
<dbReference type="EC" id="3.4.23.36" evidence="9"/>
<reference evidence="12 13" key="1">
    <citation type="submission" date="2018-09" db="EMBL/GenBank/DDBJ databases">
        <title>Phylogeny of the Shewanellaceae, and recommendation for two new genera, Pseudoshewanella and Parashewanella.</title>
        <authorList>
            <person name="Wang G."/>
        </authorList>
    </citation>
    <scope>NUCLEOTIDE SEQUENCE [LARGE SCALE GENOMIC DNA]</scope>
    <source>
        <strain evidence="12 13">C51</strain>
    </source>
</reference>
<dbReference type="PRINTS" id="PR00781">
    <property type="entry name" value="LIPOSIGPTASE"/>
</dbReference>
<comment type="caution">
    <text evidence="12">The sequence shown here is derived from an EMBL/GenBank/DDBJ whole genome shotgun (WGS) entry which is preliminary data.</text>
</comment>
<dbReference type="PROSITE" id="PS00855">
    <property type="entry name" value="SPASE_II"/>
    <property type="match status" value="1"/>
</dbReference>
<dbReference type="EMBL" id="QZEI01000003">
    <property type="protein sequence ID" value="RLV61431.1"/>
    <property type="molecule type" value="Genomic_DNA"/>
</dbReference>
<dbReference type="PANTHER" id="PTHR33695:SF1">
    <property type="entry name" value="LIPOPROTEIN SIGNAL PEPTIDASE"/>
    <property type="match status" value="1"/>
</dbReference>
<dbReference type="GO" id="GO:0004190">
    <property type="term" value="F:aspartic-type endopeptidase activity"/>
    <property type="evidence" value="ECO:0007669"/>
    <property type="project" value="UniProtKB-UniRule"/>
</dbReference>
<dbReference type="GO" id="GO:0005886">
    <property type="term" value="C:plasma membrane"/>
    <property type="evidence" value="ECO:0007669"/>
    <property type="project" value="UniProtKB-SubCell"/>
</dbReference>
<gene>
    <name evidence="9" type="primary">lspA</name>
    <name evidence="12" type="ORF">D5018_01700</name>
</gene>
<keyword evidence="5 9" id="KW-0064">Aspartyl protease</keyword>
<evidence type="ECO:0000256" key="10">
    <source>
        <dbReference type="RuleBase" id="RU000594"/>
    </source>
</evidence>
<proteinExistence type="inferred from homology"/>
<keyword evidence="12" id="KW-0449">Lipoprotein</keyword>
<evidence type="ECO:0000313" key="13">
    <source>
        <dbReference type="Proteomes" id="UP000281474"/>
    </source>
</evidence>
<keyword evidence="13" id="KW-1185">Reference proteome</keyword>